<feature type="domain" description="Chitin-binding type-2" evidence="3">
    <location>
        <begin position="129"/>
        <end position="186"/>
    </location>
</feature>
<dbReference type="EMBL" id="REGN01013337">
    <property type="protein sequence ID" value="RMZ94057.1"/>
    <property type="molecule type" value="Genomic_DNA"/>
</dbReference>
<dbReference type="InterPro" id="IPR002557">
    <property type="entry name" value="Chitin-bd_dom"/>
</dbReference>
<dbReference type="GO" id="GO:0008061">
    <property type="term" value="F:chitin binding"/>
    <property type="evidence" value="ECO:0007669"/>
    <property type="project" value="InterPro"/>
</dbReference>
<feature type="signal peptide" evidence="2">
    <location>
        <begin position="1"/>
        <end position="16"/>
    </location>
</feature>
<comment type="caution">
    <text evidence="4">The sequence shown here is derived from an EMBL/GenBank/DDBJ whole genome shotgun (WGS) entry which is preliminary data.</text>
</comment>
<feature type="region of interest" description="Disordered" evidence="1">
    <location>
        <begin position="204"/>
        <end position="263"/>
    </location>
</feature>
<organism evidence="4 5">
    <name type="scientific">Brachionus plicatilis</name>
    <name type="common">Marine rotifer</name>
    <name type="synonym">Brachionus muelleri</name>
    <dbReference type="NCBI Taxonomy" id="10195"/>
    <lineage>
        <taxon>Eukaryota</taxon>
        <taxon>Metazoa</taxon>
        <taxon>Spiralia</taxon>
        <taxon>Gnathifera</taxon>
        <taxon>Rotifera</taxon>
        <taxon>Eurotatoria</taxon>
        <taxon>Monogononta</taxon>
        <taxon>Pseudotrocha</taxon>
        <taxon>Ploima</taxon>
        <taxon>Brachionidae</taxon>
        <taxon>Brachionus</taxon>
    </lineage>
</organism>
<dbReference type="Proteomes" id="UP000276133">
    <property type="component" value="Unassembled WGS sequence"/>
</dbReference>
<dbReference type="AlphaFoldDB" id="A0A3M7P5M7"/>
<keyword evidence="2" id="KW-0732">Signal</keyword>
<dbReference type="PROSITE" id="PS50940">
    <property type="entry name" value="CHIT_BIND_II"/>
    <property type="match status" value="1"/>
</dbReference>
<feature type="non-terminal residue" evidence="4">
    <location>
        <position position="263"/>
    </location>
</feature>
<feature type="compositionally biased region" description="Polar residues" evidence="1">
    <location>
        <begin position="233"/>
        <end position="252"/>
    </location>
</feature>
<dbReference type="Pfam" id="PF01607">
    <property type="entry name" value="CBM_14"/>
    <property type="match status" value="1"/>
</dbReference>
<evidence type="ECO:0000313" key="5">
    <source>
        <dbReference type="Proteomes" id="UP000276133"/>
    </source>
</evidence>
<dbReference type="Gene3D" id="2.170.140.10">
    <property type="entry name" value="Chitin binding domain"/>
    <property type="match status" value="1"/>
</dbReference>
<gene>
    <name evidence="4" type="ORF">BpHYR1_050030</name>
</gene>
<name>A0A3M7P5M7_BRAPC</name>
<feature type="compositionally biased region" description="Low complexity" evidence="1">
    <location>
        <begin position="204"/>
        <end position="232"/>
    </location>
</feature>
<dbReference type="OrthoDB" id="10209929at2759"/>
<dbReference type="SMART" id="SM00494">
    <property type="entry name" value="ChtBD2"/>
    <property type="match status" value="1"/>
</dbReference>
<dbReference type="InterPro" id="IPR036508">
    <property type="entry name" value="Chitin-bd_dom_sf"/>
</dbReference>
<feature type="chain" id="PRO_5018009681" description="Chitin-binding type-2 domain-containing protein" evidence="2">
    <location>
        <begin position="17"/>
        <end position="263"/>
    </location>
</feature>
<accession>A0A3M7P5M7</accession>
<dbReference type="GO" id="GO:0005576">
    <property type="term" value="C:extracellular region"/>
    <property type="evidence" value="ECO:0007669"/>
    <property type="project" value="InterPro"/>
</dbReference>
<evidence type="ECO:0000313" key="4">
    <source>
        <dbReference type="EMBL" id="RMZ94057.1"/>
    </source>
</evidence>
<sequence>MLKFVSFVMFMVAVQASNMYGQDYQKSQDSSYTVTEAPVYPSKIQEQAYAGQAESYNKMEENAYQTAEHSTYMKPSENAYQQAETPAYKEMYETSYQTVEKPSYNKMPQYDYQPSEKAYEQKTYASMSNSQCDSSIDFTSVPGSCTKFRRCSNGHLYILRCPYSTVWDNHVKTCVRPEQAPAPCGTKMYASSTYQKEAYPAPSAYSAPSAYPTNQNEAYPAPSAYSAPSAYPTNQKETYPTQNTYEQANSYGTYEAPAAAPVK</sequence>
<keyword evidence="5" id="KW-1185">Reference proteome</keyword>
<proteinExistence type="predicted"/>
<evidence type="ECO:0000259" key="3">
    <source>
        <dbReference type="PROSITE" id="PS50940"/>
    </source>
</evidence>
<evidence type="ECO:0000256" key="1">
    <source>
        <dbReference type="SAM" id="MobiDB-lite"/>
    </source>
</evidence>
<protein>
    <recommendedName>
        <fullName evidence="3">Chitin-binding type-2 domain-containing protein</fullName>
    </recommendedName>
</protein>
<reference evidence="4 5" key="1">
    <citation type="journal article" date="2018" name="Sci. Rep.">
        <title>Genomic signatures of local adaptation to the degree of environmental predictability in rotifers.</title>
        <authorList>
            <person name="Franch-Gras L."/>
            <person name="Hahn C."/>
            <person name="Garcia-Roger E.M."/>
            <person name="Carmona M.J."/>
            <person name="Serra M."/>
            <person name="Gomez A."/>
        </authorList>
    </citation>
    <scope>NUCLEOTIDE SEQUENCE [LARGE SCALE GENOMIC DNA]</scope>
    <source>
        <strain evidence="4">HYR1</strain>
    </source>
</reference>
<dbReference type="SUPFAM" id="SSF57625">
    <property type="entry name" value="Invertebrate chitin-binding proteins"/>
    <property type="match status" value="1"/>
</dbReference>
<evidence type="ECO:0000256" key="2">
    <source>
        <dbReference type="SAM" id="SignalP"/>
    </source>
</evidence>